<dbReference type="SUPFAM" id="SSF55257">
    <property type="entry name" value="RBP11-like subunits of RNA polymerase"/>
    <property type="match status" value="2"/>
</dbReference>
<accession>A0A6C0ITF3</accession>
<dbReference type="GO" id="GO:0000428">
    <property type="term" value="C:DNA-directed RNA polymerase complex"/>
    <property type="evidence" value="ECO:0007669"/>
    <property type="project" value="UniProtKB-KW"/>
</dbReference>
<dbReference type="InterPro" id="IPR036603">
    <property type="entry name" value="RBP11-like"/>
</dbReference>
<comment type="subcellular location">
    <subcellularLocation>
        <location evidence="1">Virion</location>
    </subcellularLocation>
</comment>
<dbReference type="PANTHER" id="PTHR13946">
    <property type="entry name" value="DNA-DIRECTED RNA POLYMERASE I,II,III"/>
    <property type="match status" value="1"/>
</dbReference>
<keyword evidence="3" id="KW-0946">Virion</keyword>
<dbReference type="InterPro" id="IPR009025">
    <property type="entry name" value="RBP11-like_dimer"/>
</dbReference>
<evidence type="ECO:0000256" key="1">
    <source>
        <dbReference type="ARBA" id="ARBA00004328"/>
    </source>
</evidence>
<dbReference type="GO" id="GO:0006351">
    <property type="term" value="P:DNA-templated transcription"/>
    <property type="evidence" value="ECO:0007669"/>
    <property type="project" value="InterPro"/>
</dbReference>
<evidence type="ECO:0000256" key="2">
    <source>
        <dbReference type="ARBA" id="ARBA00022478"/>
    </source>
</evidence>
<dbReference type="GO" id="GO:0044423">
    <property type="term" value="C:virion component"/>
    <property type="evidence" value="ECO:0007669"/>
    <property type="project" value="UniProtKB-KW"/>
</dbReference>
<keyword evidence="2" id="KW-0240">DNA-directed RNA polymerase</keyword>
<dbReference type="EMBL" id="MN740258">
    <property type="protein sequence ID" value="QHT96488.1"/>
    <property type="molecule type" value="Genomic_DNA"/>
</dbReference>
<dbReference type="Pfam" id="PF13656">
    <property type="entry name" value="RNA_pol_L_2"/>
    <property type="match status" value="1"/>
</dbReference>
<comment type="similarity">
    <text evidence="5">Belongs to the archaeal Rpo11/eukaryotic RPB11/RPC19 RNA polymerase subunit family.</text>
</comment>
<keyword evidence="4" id="KW-0804">Transcription</keyword>
<name>A0A6C0ITF3_9ZZZZ</name>
<dbReference type="Gene3D" id="2.170.120.12">
    <property type="entry name" value="DNA-directed RNA polymerase, insert domain"/>
    <property type="match status" value="1"/>
</dbReference>
<dbReference type="GO" id="GO:0003899">
    <property type="term" value="F:DNA-directed RNA polymerase activity"/>
    <property type="evidence" value="ECO:0007669"/>
    <property type="project" value="TreeGrafter"/>
</dbReference>
<organism evidence="7">
    <name type="scientific">viral metagenome</name>
    <dbReference type="NCBI Taxonomy" id="1070528"/>
    <lineage>
        <taxon>unclassified sequences</taxon>
        <taxon>metagenomes</taxon>
        <taxon>organismal metagenomes</taxon>
    </lineage>
</organism>
<dbReference type="PANTHER" id="PTHR13946:SF28">
    <property type="entry name" value="DNA-DIRECTED RNA POLYMERASES I AND III SUBUNIT RPAC2"/>
    <property type="match status" value="1"/>
</dbReference>
<dbReference type="Gene3D" id="3.30.1360.10">
    <property type="entry name" value="RNA polymerase, RBP11-like subunit"/>
    <property type="match status" value="2"/>
</dbReference>
<protein>
    <recommendedName>
        <fullName evidence="6">DNA-directed RNA polymerase RBP11-like dimerisation domain-containing protein</fullName>
    </recommendedName>
</protein>
<evidence type="ECO:0000256" key="5">
    <source>
        <dbReference type="ARBA" id="ARBA00025751"/>
    </source>
</evidence>
<proteinExistence type="inferred from homology"/>
<evidence type="ECO:0000256" key="3">
    <source>
        <dbReference type="ARBA" id="ARBA00022844"/>
    </source>
</evidence>
<sequence length="334" mass="38336">MNKISQIKLSKNEIVSELGFSKIDINMKGPDVNYVIINSIKRMIQSKIPIFIFNNFDITVNTSVFNNNYIKGHVQNIPVWGIENIIDEYIDVKQEEDEDEDGEYGEISEPIGTIDEDTEFNTNKKIDISLNKLTMYIDFKNKTSEIVVITTDHAKFYYKEGLIKSPYKNAVQIVKLQPGQEIKMSVKAELGNEEVSALYSAVSACFFKEKNDNEYDLIVESRGQLTEKRIIEVGLKAINKMLQNFLEILPKNQGLEGKIVIDDEDHTLGNIISYGMQNHPAVKFCGYNTPHPLKKQIIIHYKLENGNLNTIMKDVVVYYETIFDNLRKSFNKLL</sequence>
<evidence type="ECO:0000313" key="7">
    <source>
        <dbReference type="EMBL" id="QHT96488.1"/>
    </source>
</evidence>
<dbReference type="InterPro" id="IPR036643">
    <property type="entry name" value="RNApol_insert_sf"/>
</dbReference>
<reference evidence="7" key="1">
    <citation type="journal article" date="2020" name="Nature">
        <title>Giant virus diversity and host interactions through global metagenomics.</title>
        <authorList>
            <person name="Schulz F."/>
            <person name="Roux S."/>
            <person name="Paez-Espino D."/>
            <person name="Jungbluth S."/>
            <person name="Walsh D.A."/>
            <person name="Denef V.J."/>
            <person name="McMahon K.D."/>
            <person name="Konstantinidis K.T."/>
            <person name="Eloe-Fadrosh E.A."/>
            <person name="Kyrpides N.C."/>
            <person name="Woyke T."/>
        </authorList>
    </citation>
    <scope>NUCLEOTIDE SEQUENCE</scope>
    <source>
        <strain evidence="7">GVMAG-M-3300024302-11</strain>
    </source>
</reference>
<feature type="domain" description="DNA-directed RNA polymerase RBP11-like dimerisation" evidence="6">
    <location>
        <begin position="258"/>
        <end position="328"/>
    </location>
</feature>
<dbReference type="GO" id="GO:0046983">
    <property type="term" value="F:protein dimerization activity"/>
    <property type="evidence" value="ECO:0007669"/>
    <property type="project" value="InterPro"/>
</dbReference>
<evidence type="ECO:0000256" key="4">
    <source>
        <dbReference type="ARBA" id="ARBA00023163"/>
    </source>
</evidence>
<dbReference type="AlphaFoldDB" id="A0A6C0ITF3"/>
<evidence type="ECO:0000259" key="6">
    <source>
        <dbReference type="Pfam" id="PF13656"/>
    </source>
</evidence>